<accession>X1W2D2</accession>
<organism evidence="1">
    <name type="scientific">marine sediment metagenome</name>
    <dbReference type="NCBI Taxonomy" id="412755"/>
    <lineage>
        <taxon>unclassified sequences</taxon>
        <taxon>metagenomes</taxon>
        <taxon>ecological metagenomes</taxon>
    </lineage>
</organism>
<dbReference type="EMBL" id="BARW01038559">
    <property type="protein sequence ID" value="GAJ23500.1"/>
    <property type="molecule type" value="Genomic_DNA"/>
</dbReference>
<evidence type="ECO:0000313" key="1">
    <source>
        <dbReference type="EMBL" id="GAJ23500.1"/>
    </source>
</evidence>
<reference evidence="1" key="1">
    <citation type="journal article" date="2014" name="Front. Microbiol.">
        <title>High frequency of phylogenetically diverse reductive dehalogenase-homologous genes in deep subseafloor sedimentary metagenomes.</title>
        <authorList>
            <person name="Kawai M."/>
            <person name="Futagami T."/>
            <person name="Toyoda A."/>
            <person name="Takaki Y."/>
            <person name="Nishi S."/>
            <person name="Hori S."/>
            <person name="Arai W."/>
            <person name="Tsubouchi T."/>
            <person name="Morono Y."/>
            <person name="Uchiyama I."/>
            <person name="Ito T."/>
            <person name="Fujiyama A."/>
            <person name="Inagaki F."/>
            <person name="Takami H."/>
        </authorList>
    </citation>
    <scope>NUCLEOTIDE SEQUENCE</scope>
    <source>
        <strain evidence="1">Expedition CK06-06</strain>
    </source>
</reference>
<protein>
    <submittedName>
        <fullName evidence="1">Uncharacterized protein</fullName>
    </submittedName>
</protein>
<proteinExistence type="predicted"/>
<sequence length="43" mass="5187">IEDYLTETLNSDLHKWFLGKIDPEEIKKRKEASKQFRSRYSAD</sequence>
<comment type="caution">
    <text evidence="1">The sequence shown here is derived from an EMBL/GenBank/DDBJ whole genome shotgun (WGS) entry which is preliminary data.</text>
</comment>
<gene>
    <name evidence="1" type="ORF">S12H4_59132</name>
</gene>
<name>X1W2D2_9ZZZZ</name>
<feature type="non-terminal residue" evidence="1">
    <location>
        <position position="1"/>
    </location>
</feature>
<dbReference type="AlphaFoldDB" id="X1W2D2"/>